<evidence type="ECO:0000313" key="1">
    <source>
        <dbReference type="EMBL" id="PTE15955.1"/>
    </source>
</evidence>
<dbReference type="RefSeq" id="WP_107671964.1">
    <property type="nucleotide sequence ID" value="NZ_PZKE01000002.1"/>
</dbReference>
<proteinExistence type="predicted"/>
<accession>A0A2T4JDF9</accession>
<reference evidence="1 2" key="1">
    <citation type="submission" date="2018-03" db="EMBL/GenBank/DDBJ databases">
        <title>Rhodobacter blasticus.</title>
        <authorList>
            <person name="Meyer T.E."/>
            <person name="Miller S."/>
            <person name="Lodha T."/>
            <person name="Gandham S."/>
            <person name="Chintalapati S."/>
            <person name="Chintalapati V.R."/>
        </authorList>
    </citation>
    <scope>NUCLEOTIDE SEQUENCE [LARGE SCALE GENOMIC DNA]</scope>
    <source>
        <strain evidence="1 2">DSM 2131</strain>
    </source>
</reference>
<dbReference type="AlphaFoldDB" id="A0A2T4JDF9"/>
<dbReference type="Proteomes" id="UP000241362">
    <property type="component" value="Unassembled WGS sequence"/>
</dbReference>
<organism evidence="1 2">
    <name type="scientific">Fuscovulum blasticum DSM 2131</name>
    <dbReference type="NCBI Taxonomy" id="1188250"/>
    <lineage>
        <taxon>Bacteria</taxon>
        <taxon>Pseudomonadati</taxon>
        <taxon>Pseudomonadota</taxon>
        <taxon>Alphaproteobacteria</taxon>
        <taxon>Rhodobacterales</taxon>
        <taxon>Paracoccaceae</taxon>
        <taxon>Pseudogemmobacter</taxon>
    </lineage>
</organism>
<comment type="caution">
    <text evidence="1">The sequence shown here is derived from an EMBL/GenBank/DDBJ whole genome shotgun (WGS) entry which is preliminary data.</text>
</comment>
<sequence>MILRPWFIPLSHRPRPAPAQVEVDPAVLAAAYEAEVAARRRHWLIGVPTPADLAATRKAVAGRYRVPVEAVVNALSREE</sequence>
<name>A0A2T4JDF9_FUSBL</name>
<dbReference type="EMBL" id="PZKE01000002">
    <property type="protein sequence ID" value="PTE15955.1"/>
    <property type="molecule type" value="Genomic_DNA"/>
</dbReference>
<keyword evidence="2" id="KW-1185">Reference proteome</keyword>
<protein>
    <submittedName>
        <fullName evidence="1">Uncharacterized protein</fullName>
    </submittedName>
</protein>
<evidence type="ECO:0000313" key="2">
    <source>
        <dbReference type="Proteomes" id="UP000241362"/>
    </source>
</evidence>
<gene>
    <name evidence="1" type="ORF">C5F44_02640</name>
</gene>